<sequence length="63" mass="7122">MLRNLDAAKGAWPEISRQCGIPYQTLTKIALRIHRDPRVSTVQTLYDHFSDHPVVTATQPAVH</sequence>
<evidence type="ECO:0000313" key="2">
    <source>
        <dbReference type="Proteomes" id="UP000473571"/>
    </source>
</evidence>
<comment type="caution">
    <text evidence="1">The sequence shown here is derived from an EMBL/GenBank/DDBJ whole genome shotgun (WGS) entry which is preliminary data.</text>
</comment>
<protein>
    <submittedName>
        <fullName evidence="1">Uncharacterized protein</fullName>
    </submittedName>
</protein>
<name>A0A6L3NNT7_9BURK</name>
<evidence type="ECO:0000313" key="1">
    <source>
        <dbReference type="EMBL" id="KAB0686578.1"/>
    </source>
</evidence>
<organism evidence="1 2">
    <name type="scientific">Burkholderia territorii</name>
    <dbReference type="NCBI Taxonomy" id="1503055"/>
    <lineage>
        <taxon>Bacteria</taxon>
        <taxon>Pseudomonadati</taxon>
        <taxon>Pseudomonadota</taxon>
        <taxon>Betaproteobacteria</taxon>
        <taxon>Burkholderiales</taxon>
        <taxon>Burkholderiaceae</taxon>
        <taxon>Burkholderia</taxon>
        <taxon>Burkholderia cepacia complex</taxon>
    </lineage>
</organism>
<reference evidence="1 2" key="1">
    <citation type="submission" date="2019-09" db="EMBL/GenBank/DDBJ databases">
        <title>Draft genome sequences of 48 bacterial type strains from the CCUG.</title>
        <authorList>
            <person name="Tunovic T."/>
            <person name="Pineiro-Iglesias B."/>
            <person name="Unosson C."/>
            <person name="Inganas E."/>
            <person name="Ohlen M."/>
            <person name="Cardew S."/>
            <person name="Jensie-Markopoulos S."/>
            <person name="Salva-Serra F."/>
            <person name="Jaen-Luchoro D."/>
            <person name="Karlsson R."/>
            <person name="Svensson-Stadler L."/>
            <person name="Chun J."/>
            <person name="Moore E."/>
        </authorList>
    </citation>
    <scope>NUCLEOTIDE SEQUENCE [LARGE SCALE GENOMIC DNA]</scope>
    <source>
        <strain evidence="1 2">CCUG 65687</strain>
    </source>
</reference>
<dbReference type="AlphaFoldDB" id="A0A6L3NNT7"/>
<dbReference type="EMBL" id="VZOL01000001">
    <property type="protein sequence ID" value="KAB0686578.1"/>
    <property type="molecule type" value="Genomic_DNA"/>
</dbReference>
<gene>
    <name evidence="1" type="ORF">F7R13_00130</name>
</gene>
<dbReference type="Proteomes" id="UP000473571">
    <property type="component" value="Unassembled WGS sequence"/>
</dbReference>
<proteinExistence type="predicted"/>
<accession>A0A6L3NNT7</accession>